<feature type="transmembrane region" description="Helical" evidence="1">
    <location>
        <begin position="134"/>
        <end position="153"/>
    </location>
</feature>
<sequence>MWVNVLKTTLSIVLIIIGVCYPAIVYFGLAYFELNTVLLAVLGVLVLRIMLTRKKVTIAPWFIPASLLGGMCLVGAIGWQSTLIASLYPVIISSVMLVSFSYSLWRGPSVIETFARLQEPELDERGVRYTRKVTQVWCGFFVINIGIASWTVFSQDLALWALYNGFISYCLMGVLLGGEFIFRQWYKQRAQS</sequence>
<evidence type="ECO:0000313" key="3">
    <source>
        <dbReference type="Proteomes" id="UP000194841"/>
    </source>
</evidence>
<feature type="transmembrane region" description="Helical" evidence="1">
    <location>
        <begin position="58"/>
        <end position="79"/>
    </location>
</feature>
<dbReference type="AlphaFoldDB" id="A0A244CLK8"/>
<evidence type="ECO:0000313" key="2">
    <source>
        <dbReference type="EMBL" id="OUL56465.1"/>
    </source>
</evidence>
<keyword evidence="1" id="KW-1133">Transmembrane helix</keyword>
<keyword evidence="1" id="KW-0812">Transmembrane</keyword>
<proteinExistence type="predicted"/>
<protein>
    <recommendedName>
        <fullName evidence="4">DNA gyrase subunit B</fullName>
    </recommendedName>
</protein>
<dbReference type="EMBL" id="MWPV01000006">
    <property type="protein sequence ID" value="OUL56465.1"/>
    <property type="molecule type" value="Genomic_DNA"/>
</dbReference>
<evidence type="ECO:0000256" key="1">
    <source>
        <dbReference type="SAM" id="Phobius"/>
    </source>
</evidence>
<gene>
    <name evidence="2" type="ORF">B1199_17540</name>
</gene>
<feature type="transmembrane region" description="Helical" evidence="1">
    <location>
        <begin position="159"/>
        <end position="182"/>
    </location>
</feature>
<organism evidence="2 3">
    <name type="scientific">Pseudoalteromonas ulvae</name>
    <dbReference type="NCBI Taxonomy" id="107327"/>
    <lineage>
        <taxon>Bacteria</taxon>
        <taxon>Pseudomonadati</taxon>
        <taxon>Pseudomonadota</taxon>
        <taxon>Gammaproteobacteria</taxon>
        <taxon>Alteromonadales</taxon>
        <taxon>Pseudoalteromonadaceae</taxon>
        <taxon>Pseudoalteromonas</taxon>
    </lineage>
</organism>
<accession>A0A244CLK8</accession>
<dbReference type="Proteomes" id="UP000194841">
    <property type="component" value="Unassembled WGS sequence"/>
</dbReference>
<keyword evidence="3" id="KW-1185">Reference proteome</keyword>
<feature type="transmembrane region" description="Helical" evidence="1">
    <location>
        <begin position="35"/>
        <end position="51"/>
    </location>
</feature>
<name>A0A244CLK8_PSEDV</name>
<keyword evidence="1" id="KW-0472">Membrane</keyword>
<feature type="transmembrane region" description="Helical" evidence="1">
    <location>
        <begin position="85"/>
        <end position="105"/>
    </location>
</feature>
<comment type="caution">
    <text evidence="2">The sequence shown here is derived from an EMBL/GenBank/DDBJ whole genome shotgun (WGS) entry which is preliminary data.</text>
</comment>
<reference evidence="2 3" key="1">
    <citation type="submission" date="2017-02" db="EMBL/GenBank/DDBJ databases">
        <title>Pseudoalteromonas ulvae TC14 Genome.</title>
        <authorList>
            <person name="Molmeret M."/>
        </authorList>
    </citation>
    <scope>NUCLEOTIDE SEQUENCE [LARGE SCALE GENOMIC DNA]</scope>
    <source>
        <strain evidence="2">TC14</strain>
    </source>
</reference>
<evidence type="ECO:0008006" key="4">
    <source>
        <dbReference type="Google" id="ProtNLM"/>
    </source>
</evidence>
<feature type="transmembrane region" description="Helical" evidence="1">
    <location>
        <begin position="12"/>
        <end position="29"/>
    </location>
</feature>